<dbReference type="AlphaFoldDB" id="A0A0F9H6Y1"/>
<organism evidence="1">
    <name type="scientific">marine sediment metagenome</name>
    <dbReference type="NCBI Taxonomy" id="412755"/>
    <lineage>
        <taxon>unclassified sequences</taxon>
        <taxon>metagenomes</taxon>
        <taxon>ecological metagenomes</taxon>
    </lineage>
</organism>
<proteinExistence type="predicted"/>
<evidence type="ECO:0000313" key="1">
    <source>
        <dbReference type="EMBL" id="KKM06829.1"/>
    </source>
</evidence>
<comment type="caution">
    <text evidence="1">The sequence shown here is derived from an EMBL/GenBank/DDBJ whole genome shotgun (WGS) entry which is preliminary data.</text>
</comment>
<reference evidence="1" key="1">
    <citation type="journal article" date="2015" name="Nature">
        <title>Complex archaea that bridge the gap between prokaryotes and eukaryotes.</title>
        <authorList>
            <person name="Spang A."/>
            <person name="Saw J.H."/>
            <person name="Jorgensen S.L."/>
            <person name="Zaremba-Niedzwiedzka K."/>
            <person name="Martijn J."/>
            <person name="Lind A.E."/>
            <person name="van Eijk R."/>
            <person name="Schleper C."/>
            <person name="Guy L."/>
            <person name="Ettema T.J."/>
        </authorList>
    </citation>
    <scope>NUCLEOTIDE SEQUENCE</scope>
</reference>
<dbReference type="EMBL" id="LAZR01015908">
    <property type="protein sequence ID" value="KKM06829.1"/>
    <property type="molecule type" value="Genomic_DNA"/>
</dbReference>
<accession>A0A0F9H6Y1</accession>
<gene>
    <name evidence="1" type="ORF">LCGC14_1740140</name>
</gene>
<sequence>MIYRIELKSWKKGLKLCCPECKEKMQKKEGKEYYMCKKHWGYPDMIEK</sequence>
<name>A0A0F9H6Y1_9ZZZZ</name>
<protein>
    <submittedName>
        <fullName evidence="1">Uncharacterized protein</fullName>
    </submittedName>
</protein>
<feature type="non-terminal residue" evidence="1">
    <location>
        <position position="48"/>
    </location>
</feature>